<evidence type="ECO:0000313" key="2">
    <source>
        <dbReference type="Proteomes" id="UP000011575"/>
    </source>
</evidence>
<proteinExistence type="predicted"/>
<accession>M0PGM4</accession>
<evidence type="ECO:0000313" key="1">
    <source>
        <dbReference type="EMBL" id="EMA69023.1"/>
    </source>
</evidence>
<dbReference type="AlphaFoldDB" id="M0PGM4"/>
<keyword evidence="2" id="KW-1185">Reference proteome</keyword>
<dbReference type="EMBL" id="AOJI01000017">
    <property type="protein sequence ID" value="EMA69023.1"/>
    <property type="molecule type" value="Genomic_DNA"/>
</dbReference>
<reference evidence="1 2" key="1">
    <citation type="journal article" date="2014" name="PLoS Genet.">
        <title>Phylogenetically driven sequencing of extremely halophilic archaea reveals strategies for static and dynamic osmo-response.</title>
        <authorList>
            <person name="Becker E.A."/>
            <person name="Seitzer P.M."/>
            <person name="Tritt A."/>
            <person name="Larsen D."/>
            <person name="Krusor M."/>
            <person name="Yao A.I."/>
            <person name="Wu D."/>
            <person name="Madern D."/>
            <person name="Eisen J.A."/>
            <person name="Darling A.E."/>
            <person name="Facciotti M.T."/>
        </authorList>
    </citation>
    <scope>NUCLEOTIDE SEQUENCE [LARGE SCALE GENOMIC DNA]</scope>
    <source>
        <strain evidence="1 2">JCM 13560</strain>
    </source>
</reference>
<gene>
    <name evidence="1" type="ORF">C461_05312</name>
</gene>
<comment type="caution">
    <text evidence="1">The sequence shown here is derived from an EMBL/GenBank/DDBJ whole genome shotgun (WGS) entry which is preliminary data.</text>
</comment>
<dbReference type="Proteomes" id="UP000011575">
    <property type="component" value="Unassembled WGS sequence"/>
</dbReference>
<organism evidence="1 2">
    <name type="scientific">Halorubrum aidingense JCM 13560</name>
    <dbReference type="NCBI Taxonomy" id="1230454"/>
    <lineage>
        <taxon>Archaea</taxon>
        <taxon>Methanobacteriati</taxon>
        <taxon>Methanobacteriota</taxon>
        <taxon>Stenosarchaea group</taxon>
        <taxon>Halobacteria</taxon>
        <taxon>Halobacteriales</taxon>
        <taxon>Haloferacaceae</taxon>
        <taxon>Halorubrum</taxon>
    </lineage>
</organism>
<sequence>MGICVLKMSCIKLSPILKMRNRLSLILIVPHIYIKVVSTSDPIIELRGISTPTARGSKVPVYISTTRLCVLLSQQCEIERVLLKIPI</sequence>
<name>M0PGM4_9EURY</name>
<protein>
    <submittedName>
        <fullName evidence="1">Uncharacterized protein</fullName>
    </submittedName>
</protein>